<comment type="caution">
    <text evidence="3">The sequence shown here is derived from an EMBL/GenBank/DDBJ whole genome shotgun (WGS) entry which is preliminary data.</text>
</comment>
<feature type="compositionally biased region" description="Basic and acidic residues" evidence="1">
    <location>
        <begin position="79"/>
        <end position="93"/>
    </location>
</feature>
<keyword evidence="2" id="KW-0472">Membrane</keyword>
<gene>
    <name evidence="3" type="ORF">P8C59_000598</name>
</gene>
<feature type="region of interest" description="Disordered" evidence="1">
    <location>
        <begin position="185"/>
        <end position="206"/>
    </location>
</feature>
<dbReference type="AlphaFoldDB" id="A0AAD9HWF5"/>
<dbReference type="Proteomes" id="UP001217918">
    <property type="component" value="Unassembled WGS sequence"/>
</dbReference>
<evidence type="ECO:0000313" key="3">
    <source>
        <dbReference type="EMBL" id="KAK2066814.1"/>
    </source>
</evidence>
<accession>A0AAD9HWF5</accession>
<reference evidence="3" key="1">
    <citation type="journal article" date="2023" name="Mol. Plant Microbe Interact.">
        <title>Elucidating the Obligate Nature and Biological Capacity of an Invasive Fungal Corn Pathogen.</title>
        <authorList>
            <person name="MacCready J.S."/>
            <person name="Roggenkamp E.M."/>
            <person name="Gdanetz K."/>
            <person name="Chilvers M.I."/>
        </authorList>
    </citation>
    <scope>NUCLEOTIDE SEQUENCE</scope>
    <source>
        <strain evidence="3">PM02</strain>
    </source>
</reference>
<evidence type="ECO:0000313" key="4">
    <source>
        <dbReference type="Proteomes" id="UP001217918"/>
    </source>
</evidence>
<evidence type="ECO:0000256" key="1">
    <source>
        <dbReference type="SAM" id="MobiDB-lite"/>
    </source>
</evidence>
<keyword evidence="2" id="KW-1133">Transmembrane helix</keyword>
<feature type="transmembrane region" description="Helical" evidence="2">
    <location>
        <begin position="6"/>
        <end position="27"/>
    </location>
</feature>
<evidence type="ECO:0000256" key="2">
    <source>
        <dbReference type="SAM" id="Phobius"/>
    </source>
</evidence>
<keyword evidence="4" id="KW-1185">Reference proteome</keyword>
<feature type="region of interest" description="Disordered" evidence="1">
    <location>
        <begin position="309"/>
        <end position="392"/>
    </location>
</feature>
<proteinExistence type="predicted"/>
<protein>
    <submittedName>
        <fullName evidence="3">Uncharacterized protein</fullName>
    </submittedName>
</protein>
<name>A0AAD9HWF5_9PEZI</name>
<feature type="region of interest" description="Disordered" evidence="1">
    <location>
        <begin position="69"/>
        <end position="93"/>
    </location>
</feature>
<keyword evidence="2" id="KW-0812">Transmembrane</keyword>
<sequence length="392" mass="42032">MPIPVPIAAKVGIIAVSVAVAAAIAAYESPEIRRMAEDLRRRIAIALHSLGDNVDPSRRVNPLFNRPEDADGFLQSRGGGEHGVEADEASRRRQREELMHWNAVLEEKRQREQNEAEKMAGTLTNRSGQSFDHFLQQDSAAEKGTFVYNTGAQVRPGDEGLVRRRGVEGVKGLSAAVYANPFADENGIDFDEHPGMETEEDPLQPGRDEVMSDIYNASPRLTNVEPAPVSQGVPPPPAAEVLFDYKEAQEPGRPARAVELVPESTTSTATLDRDVVGEDYTTAGQEDRDEAYASIQAWAQNSSNPSFYSPLPVSPPAPLSEPEIISEGHSTPTECVSVAGSGEDLGAHAASSKAGTNSDYDVMSVDESGVATPTSWSEVGSRVSESEGHGNA</sequence>
<organism evidence="3 4">
    <name type="scientific">Phyllachora maydis</name>
    <dbReference type="NCBI Taxonomy" id="1825666"/>
    <lineage>
        <taxon>Eukaryota</taxon>
        <taxon>Fungi</taxon>
        <taxon>Dikarya</taxon>
        <taxon>Ascomycota</taxon>
        <taxon>Pezizomycotina</taxon>
        <taxon>Sordariomycetes</taxon>
        <taxon>Sordariomycetidae</taxon>
        <taxon>Phyllachorales</taxon>
        <taxon>Phyllachoraceae</taxon>
        <taxon>Phyllachora</taxon>
    </lineage>
</organism>
<dbReference type="EMBL" id="JAQQPM010000001">
    <property type="protein sequence ID" value="KAK2066814.1"/>
    <property type="molecule type" value="Genomic_DNA"/>
</dbReference>